<keyword evidence="1" id="KW-0967">Endosome</keyword>
<dbReference type="AlphaFoldDB" id="A0A401PN83"/>
<reference evidence="4 5" key="1">
    <citation type="journal article" date="2018" name="Nat. Ecol. Evol.">
        <title>Shark genomes provide insights into elasmobranch evolution and the origin of vertebrates.</title>
        <authorList>
            <person name="Hara Y"/>
            <person name="Yamaguchi K"/>
            <person name="Onimaru K"/>
            <person name="Kadota M"/>
            <person name="Koyanagi M"/>
            <person name="Keeley SD"/>
            <person name="Tatsumi K"/>
            <person name="Tanaka K"/>
            <person name="Motone F"/>
            <person name="Kageyama Y"/>
            <person name="Nozu R"/>
            <person name="Adachi N"/>
            <person name="Nishimura O"/>
            <person name="Nakagawa R"/>
            <person name="Tanegashima C"/>
            <person name="Kiyatake I"/>
            <person name="Matsumoto R"/>
            <person name="Murakumo K"/>
            <person name="Nishida K"/>
            <person name="Terakita A"/>
            <person name="Kuratani S"/>
            <person name="Sato K"/>
            <person name="Hyodo S Kuraku.S."/>
        </authorList>
    </citation>
    <scope>NUCLEOTIDE SEQUENCE [LARGE SCALE GENOMIC DNA]</scope>
</reference>
<dbReference type="GO" id="GO:0030136">
    <property type="term" value="C:clathrin-coated vesicle"/>
    <property type="evidence" value="ECO:0007669"/>
    <property type="project" value="UniProtKB-SubCell"/>
</dbReference>
<dbReference type="OrthoDB" id="10261837at2759"/>
<dbReference type="FunFam" id="2.30.29.30:FF:000567">
    <property type="entry name" value="PH domain-containing endocytic-trafficking adaptor 1"/>
    <property type="match status" value="1"/>
</dbReference>
<feature type="domain" description="PH" evidence="3">
    <location>
        <begin position="17"/>
        <end position="113"/>
    </location>
</feature>
<dbReference type="OMA" id="DYMRIVV"/>
<dbReference type="GO" id="GO:0055037">
    <property type="term" value="C:recycling endosome"/>
    <property type="evidence" value="ECO:0007669"/>
    <property type="project" value="UniProtKB-SubCell"/>
</dbReference>
<dbReference type="InterPro" id="IPR001849">
    <property type="entry name" value="PH_domain"/>
</dbReference>
<dbReference type="SMART" id="SM00233">
    <property type="entry name" value="PH"/>
    <property type="match status" value="1"/>
</dbReference>
<comment type="function">
    <text evidence="1">Plays a role in endocytic trafficking. Required for receptor recycling from endosomes, both to the trans-Golgi network and the plasma membrane.</text>
</comment>
<comment type="subcellular location">
    <subcellularLocation>
        <location evidence="1">Early endosome</location>
    </subcellularLocation>
    <subcellularLocation>
        <location evidence="1">Recycling endosome</location>
    </subcellularLocation>
    <subcellularLocation>
        <location evidence="1">Golgi apparatus</location>
        <location evidence="1">trans-Golgi network</location>
    </subcellularLocation>
    <subcellularLocation>
        <location evidence="1">Cytoplasmic vesicle</location>
        <location evidence="1">Clathrin-coated vesicle</location>
    </subcellularLocation>
</comment>
<evidence type="ECO:0000259" key="3">
    <source>
        <dbReference type="PROSITE" id="PS50003"/>
    </source>
</evidence>
<keyword evidence="1" id="KW-0597">Phosphoprotein</keyword>
<organism evidence="4 5">
    <name type="scientific">Scyliorhinus torazame</name>
    <name type="common">Cloudy catshark</name>
    <name type="synonym">Catulus torazame</name>
    <dbReference type="NCBI Taxonomy" id="75743"/>
    <lineage>
        <taxon>Eukaryota</taxon>
        <taxon>Metazoa</taxon>
        <taxon>Chordata</taxon>
        <taxon>Craniata</taxon>
        <taxon>Vertebrata</taxon>
        <taxon>Chondrichthyes</taxon>
        <taxon>Elasmobranchii</taxon>
        <taxon>Galeomorphii</taxon>
        <taxon>Galeoidea</taxon>
        <taxon>Carcharhiniformes</taxon>
        <taxon>Scyliorhinidae</taxon>
        <taxon>Scyliorhinus</taxon>
    </lineage>
</organism>
<proteinExistence type="inferred from homology"/>
<evidence type="ECO:0000313" key="5">
    <source>
        <dbReference type="Proteomes" id="UP000288216"/>
    </source>
</evidence>
<dbReference type="GO" id="GO:0005829">
    <property type="term" value="C:cytosol"/>
    <property type="evidence" value="ECO:0007669"/>
    <property type="project" value="GOC"/>
</dbReference>
<accession>A0A401PN83</accession>
<keyword evidence="1" id="KW-0968">Cytoplasmic vesicle</keyword>
<dbReference type="EMBL" id="BFAA01001019">
    <property type="protein sequence ID" value="GCB74565.1"/>
    <property type="molecule type" value="Genomic_DNA"/>
</dbReference>
<feature type="region of interest" description="Disordered" evidence="2">
    <location>
        <begin position="129"/>
        <end position="161"/>
    </location>
</feature>
<keyword evidence="5" id="KW-1185">Reference proteome</keyword>
<dbReference type="GO" id="GO:0005769">
    <property type="term" value="C:early endosome"/>
    <property type="evidence" value="ECO:0007669"/>
    <property type="project" value="UniProtKB-SubCell"/>
</dbReference>
<dbReference type="STRING" id="75743.A0A401PN83"/>
<evidence type="ECO:0000313" key="4">
    <source>
        <dbReference type="EMBL" id="GCB74565.1"/>
    </source>
</evidence>
<dbReference type="PANTHER" id="PTHR22902">
    <property type="entry name" value="SESQUIPEDALIAN"/>
    <property type="match status" value="1"/>
</dbReference>
<feature type="region of interest" description="Disordered" evidence="2">
    <location>
        <begin position="220"/>
        <end position="243"/>
    </location>
</feature>
<keyword evidence="1" id="KW-0333">Golgi apparatus</keyword>
<dbReference type="Gene3D" id="2.30.29.30">
    <property type="entry name" value="Pleckstrin-homology domain (PH domain)/Phosphotyrosine-binding domain (PTB)"/>
    <property type="match status" value="1"/>
</dbReference>
<dbReference type="PROSITE" id="PS50003">
    <property type="entry name" value="PH_DOMAIN"/>
    <property type="match status" value="1"/>
</dbReference>
<protein>
    <recommendedName>
        <fullName evidence="1">Sesquipedalian</fullName>
        <shortName evidence="1">Ses</shortName>
    </recommendedName>
    <alternativeName>
        <fullName evidence="1">PH domain-containing endocytic trafficking adaptor</fullName>
    </alternativeName>
</protein>
<dbReference type="PANTHER" id="PTHR22902:SF15">
    <property type="entry name" value="SESQUIPEDALIAN-2"/>
    <property type="match status" value="1"/>
</dbReference>
<feature type="compositionally biased region" description="Basic residues" evidence="2">
    <location>
        <begin position="136"/>
        <end position="146"/>
    </location>
</feature>
<dbReference type="Pfam" id="PF00169">
    <property type="entry name" value="PH"/>
    <property type="match status" value="1"/>
</dbReference>
<evidence type="ECO:0000256" key="2">
    <source>
        <dbReference type="SAM" id="MobiDB-lite"/>
    </source>
</evidence>
<dbReference type="GO" id="GO:0001881">
    <property type="term" value="P:receptor recycling"/>
    <property type="evidence" value="ECO:0007669"/>
    <property type="project" value="UniProtKB-UniRule"/>
</dbReference>
<gene>
    <name evidence="4" type="ORF">scyTo_0003656</name>
</gene>
<dbReference type="SUPFAM" id="SSF50729">
    <property type="entry name" value="PH domain-like"/>
    <property type="match status" value="1"/>
</dbReference>
<comment type="caution">
    <text evidence="4">The sequence shown here is derived from an EMBL/GenBank/DDBJ whole genome shotgun (WGS) entry which is preliminary data.</text>
</comment>
<dbReference type="GO" id="GO:0007032">
    <property type="term" value="P:endosome organization"/>
    <property type="evidence" value="ECO:0007669"/>
    <property type="project" value="UniProtKB-UniRule"/>
</dbReference>
<dbReference type="CDD" id="cd13288">
    <property type="entry name" value="PH_Ses"/>
    <property type="match status" value="1"/>
</dbReference>
<comment type="similarity">
    <text evidence="1">Belongs to the sesquipedalian family.</text>
</comment>
<evidence type="ECO:0000256" key="1">
    <source>
        <dbReference type="RuleBase" id="RU369082"/>
    </source>
</evidence>
<dbReference type="InterPro" id="IPR011993">
    <property type="entry name" value="PH-like_dom_sf"/>
</dbReference>
<dbReference type="GO" id="GO:0005802">
    <property type="term" value="C:trans-Golgi network"/>
    <property type="evidence" value="ECO:0007669"/>
    <property type="project" value="UniProtKB-UniRule"/>
</dbReference>
<dbReference type="Proteomes" id="UP000288216">
    <property type="component" value="Unassembled WGS sequence"/>
</dbReference>
<dbReference type="GO" id="GO:0042147">
    <property type="term" value="P:retrograde transport, endosome to Golgi"/>
    <property type="evidence" value="ECO:0007669"/>
    <property type="project" value="UniProtKB-UniRule"/>
</dbReference>
<name>A0A401PN83_SCYTO</name>
<sequence length="296" mass="34069">MKLNERSVAYYATCDSPSDKTGYLHKKGERNTAYHRRWFVLKGNLFFYFEEKDSRDPIGVIILEGCTVELCESSEDYAFAIKFDSVKSRTYKMAAEGQGEMESWVKALSRASFDYMRIVVKELEKQLEEMQQNRPSSRKNQRKPLVRKQAIGPHNTSLISHNVSVPCRTPVKENGYVSWNTTPNQIIDAELNGKAHAVHDNTDTTKYFSEQALERRLHTQRLPPPLPPRRRSGTGGVTSATGGLMLTQDNNITAGTVSFTRLHEWFGREIIQLRRQWQENKFGKDDELQLDQMVFN</sequence>
<dbReference type="InterPro" id="IPR045188">
    <property type="entry name" value="Boi1/Boi2-like"/>
</dbReference>